<organism evidence="1 2">
    <name type="scientific">Ancylostoma duodenale</name>
    <dbReference type="NCBI Taxonomy" id="51022"/>
    <lineage>
        <taxon>Eukaryota</taxon>
        <taxon>Metazoa</taxon>
        <taxon>Ecdysozoa</taxon>
        <taxon>Nematoda</taxon>
        <taxon>Chromadorea</taxon>
        <taxon>Rhabditida</taxon>
        <taxon>Rhabditina</taxon>
        <taxon>Rhabditomorpha</taxon>
        <taxon>Strongyloidea</taxon>
        <taxon>Ancylostomatidae</taxon>
        <taxon>Ancylostomatinae</taxon>
        <taxon>Ancylostoma</taxon>
    </lineage>
</organism>
<dbReference type="AlphaFoldDB" id="A0A0C2CAC8"/>
<sequence length="70" mass="7846">MMEPHYPLVVISFDGYAKKYLSFKLQPTFERMARCGVSAEAVYSGFPSLTFPNHYTMATGLHPGNSELGR</sequence>
<dbReference type="OrthoDB" id="415411at2759"/>
<dbReference type="InterPro" id="IPR002591">
    <property type="entry name" value="Phosphodiest/P_Trfase"/>
</dbReference>
<dbReference type="Gene3D" id="3.40.720.10">
    <property type="entry name" value="Alkaline Phosphatase, subunit A"/>
    <property type="match status" value="1"/>
</dbReference>
<proteinExistence type="predicted"/>
<keyword evidence="2" id="KW-1185">Reference proteome</keyword>
<dbReference type="Proteomes" id="UP000054047">
    <property type="component" value="Unassembled WGS sequence"/>
</dbReference>
<accession>A0A0C2CAC8</accession>
<evidence type="ECO:0000313" key="1">
    <source>
        <dbReference type="EMBL" id="KIH53258.1"/>
    </source>
</evidence>
<dbReference type="Pfam" id="PF01663">
    <property type="entry name" value="Phosphodiest"/>
    <property type="match status" value="1"/>
</dbReference>
<name>A0A0C2CAC8_9BILA</name>
<dbReference type="GO" id="GO:0031674">
    <property type="term" value="C:I band"/>
    <property type="evidence" value="ECO:0007669"/>
    <property type="project" value="TreeGrafter"/>
</dbReference>
<gene>
    <name evidence="1" type="ORF">ANCDUO_16620</name>
</gene>
<dbReference type="GO" id="GO:0016529">
    <property type="term" value="C:sarcoplasmic reticulum"/>
    <property type="evidence" value="ECO:0007669"/>
    <property type="project" value="TreeGrafter"/>
</dbReference>
<dbReference type="SUPFAM" id="SSF53649">
    <property type="entry name" value="Alkaline phosphatase-like"/>
    <property type="match status" value="1"/>
</dbReference>
<protein>
    <submittedName>
        <fullName evidence="1">Uncharacterized protein</fullName>
    </submittedName>
</protein>
<dbReference type="InterPro" id="IPR017850">
    <property type="entry name" value="Alkaline_phosphatase_core_sf"/>
</dbReference>
<reference evidence="1 2" key="1">
    <citation type="submission" date="2013-12" db="EMBL/GenBank/DDBJ databases">
        <title>Draft genome of the parsitic nematode Ancylostoma duodenale.</title>
        <authorList>
            <person name="Mitreva M."/>
        </authorList>
    </citation>
    <scope>NUCLEOTIDE SEQUENCE [LARGE SCALE GENOMIC DNA]</scope>
    <source>
        <strain evidence="1 2">Zhejiang</strain>
    </source>
</reference>
<dbReference type="GO" id="GO:0055120">
    <property type="term" value="C:striated muscle dense body"/>
    <property type="evidence" value="ECO:0007669"/>
    <property type="project" value="TreeGrafter"/>
</dbReference>
<evidence type="ECO:0000313" key="2">
    <source>
        <dbReference type="Proteomes" id="UP000054047"/>
    </source>
</evidence>
<dbReference type="PANTHER" id="PTHR10151">
    <property type="entry name" value="ECTONUCLEOTIDE PYROPHOSPHATASE/PHOSPHODIESTERASE"/>
    <property type="match status" value="1"/>
</dbReference>
<dbReference type="EMBL" id="KN741655">
    <property type="protein sequence ID" value="KIH53258.1"/>
    <property type="molecule type" value="Genomic_DNA"/>
</dbReference>
<dbReference type="PANTHER" id="PTHR10151:SF114">
    <property type="entry name" value="ECTONUCLEOTIDE PYROPHOSPHATASE_PHOSPHODIESTERASE C27A7.3"/>
    <property type="match status" value="1"/>
</dbReference>